<gene>
    <name evidence="6" type="ORF">AP20H10_04000</name>
</gene>
<keyword evidence="4 5" id="KW-0472">Membrane</keyword>
<evidence type="ECO:0008006" key="8">
    <source>
        <dbReference type="Google" id="ProtNLM"/>
    </source>
</evidence>
<feature type="transmembrane region" description="Helical" evidence="5">
    <location>
        <begin position="99"/>
        <end position="123"/>
    </location>
</feature>
<dbReference type="EMBL" id="BAABVV010000026">
    <property type="protein sequence ID" value="GAA6114037.1"/>
    <property type="molecule type" value="Genomic_DNA"/>
</dbReference>
<protein>
    <recommendedName>
        <fullName evidence="8">CvpA family protein</fullName>
    </recommendedName>
</protein>
<comment type="subcellular location">
    <subcellularLocation>
        <location evidence="1">Membrane</location>
        <topology evidence="1">Multi-pass membrane protein</topology>
    </subcellularLocation>
</comment>
<evidence type="ECO:0000256" key="2">
    <source>
        <dbReference type="ARBA" id="ARBA00022692"/>
    </source>
</evidence>
<feature type="transmembrane region" description="Helical" evidence="5">
    <location>
        <begin position="65"/>
        <end position="87"/>
    </location>
</feature>
<comment type="caution">
    <text evidence="6">The sequence shown here is derived from an EMBL/GenBank/DDBJ whole genome shotgun (WGS) entry which is preliminary data.</text>
</comment>
<dbReference type="RefSeq" id="WP_353317444.1">
    <property type="nucleotide sequence ID" value="NZ_BAABVV010000026.1"/>
</dbReference>
<sequence>MLFNIIIILLFVYGIYDGYRRGLVHEILRIVGFMFSLLFSLYYARDLSQAIFGHSSMINDQILSNSISFFILFMLSGIIVRIVISIVDKLTHIPVIHQINSIGGTVIGLVIAYLTILFILNVISVLPDNQITQQYEKSSIANFMVNKTPVLSHDLYEKWLR</sequence>
<evidence type="ECO:0000256" key="3">
    <source>
        <dbReference type="ARBA" id="ARBA00022989"/>
    </source>
</evidence>
<proteinExistence type="predicted"/>
<dbReference type="InterPro" id="IPR003825">
    <property type="entry name" value="Colicin-V_CvpA"/>
</dbReference>
<name>A0ABP9ZH05_9LACO</name>
<keyword evidence="2 5" id="KW-0812">Transmembrane</keyword>
<keyword evidence="7" id="KW-1185">Reference proteome</keyword>
<evidence type="ECO:0000313" key="7">
    <source>
        <dbReference type="Proteomes" id="UP001438112"/>
    </source>
</evidence>
<evidence type="ECO:0000313" key="6">
    <source>
        <dbReference type="EMBL" id="GAA6114037.1"/>
    </source>
</evidence>
<keyword evidence="3 5" id="KW-1133">Transmembrane helix</keyword>
<feature type="transmembrane region" description="Helical" evidence="5">
    <location>
        <begin position="27"/>
        <end position="44"/>
    </location>
</feature>
<reference evidence="6 7" key="1">
    <citation type="submission" date="2024-03" db="EMBL/GenBank/DDBJ databases">
        <title>Inconsistent identification of Apilactobacillus kunkeei-related strains obtained by well-developed overall genome related indices.</title>
        <authorList>
            <person name="Maeno S."/>
            <person name="Endo A."/>
        </authorList>
    </citation>
    <scope>NUCLEOTIDE SEQUENCE [LARGE SCALE GENOMIC DNA]</scope>
    <source>
        <strain evidence="6 7">20H-10</strain>
    </source>
</reference>
<dbReference type="Pfam" id="PF02674">
    <property type="entry name" value="Colicin_V"/>
    <property type="match status" value="1"/>
</dbReference>
<dbReference type="Proteomes" id="UP001438112">
    <property type="component" value="Unassembled WGS sequence"/>
</dbReference>
<dbReference type="PANTHER" id="PTHR37306:SF1">
    <property type="entry name" value="COLICIN V PRODUCTION PROTEIN"/>
    <property type="match status" value="1"/>
</dbReference>
<evidence type="ECO:0000256" key="5">
    <source>
        <dbReference type="SAM" id="Phobius"/>
    </source>
</evidence>
<dbReference type="PANTHER" id="PTHR37306">
    <property type="entry name" value="COLICIN V PRODUCTION PROTEIN"/>
    <property type="match status" value="1"/>
</dbReference>
<evidence type="ECO:0000256" key="4">
    <source>
        <dbReference type="ARBA" id="ARBA00023136"/>
    </source>
</evidence>
<evidence type="ECO:0000256" key="1">
    <source>
        <dbReference type="ARBA" id="ARBA00004141"/>
    </source>
</evidence>
<accession>A0ABP9ZH05</accession>
<organism evidence="6 7">
    <name type="scientific">Apilactobacillus apinorum</name>
    <dbReference type="NCBI Taxonomy" id="1218495"/>
    <lineage>
        <taxon>Bacteria</taxon>
        <taxon>Bacillati</taxon>
        <taxon>Bacillota</taxon>
        <taxon>Bacilli</taxon>
        <taxon>Lactobacillales</taxon>
        <taxon>Lactobacillaceae</taxon>
        <taxon>Apilactobacillus</taxon>
    </lineage>
</organism>